<comment type="similarity">
    <text evidence="1">Belongs to the multicopper oxidase family.</text>
</comment>
<proteinExistence type="inferred from homology"/>
<dbReference type="InterPro" id="IPR011706">
    <property type="entry name" value="Cu-oxidase_C"/>
</dbReference>
<dbReference type="InterPro" id="IPR045087">
    <property type="entry name" value="Cu-oxidase_fam"/>
</dbReference>
<sequence length="165" mass="18730">MVQAEDPYFHHVWNVTYGSASPLGVPQQVILINGQFPGPNLNSTSNNNVIVNVFNNLDKPFLITWVEPGTWTPEKRKNYNLLDAVSRHTVQVYPKCWAAILLTFDNCGMWNIRSENSERRYLGQQLYASVLSPEKSLRDEYNMPESSLQCGLVKDKPKINPYAGA</sequence>
<dbReference type="EnsemblPlants" id="Bra030849.1">
    <property type="protein sequence ID" value="Bra030849.1-P"/>
    <property type="gene ID" value="Bra030849"/>
</dbReference>
<feature type="domain" description="Plastocyanin-like" evidence="2">
    <location>
        <begin position="61"/>
        <end position="134"/>
    </location>
</feature>
<dbReference type="AlphaFoldDB" id="M4EPX8"/>
<protein>
    <recommendedName>
        <fullName evidence="2">Plastocyanin-like domain-containing protein</fullName>
    </recommendedName>
</protein>
<dbReference type="GO" id="GO:0005507">
    <property type="term" value="F:copper ion binding"/>
    <property type="evidence" value="ECO:0007669"/>
    <property type="project" value="InterPro"/>
</dbReference>
<reference evidence="3" key="3">
    <citation type="submission" date="2023-03" db="UniProtKB">
        <authorList>
            <consortium name="EnsemblPlants"/>
        </authorList>
    </citation>
    <scope>IDENTIFICATION</scope>
    <source>
        <strain evidence="3">cv. Chiifu-401-42</strain>
    </source>
</reference>
<dbReference type="Gramene" id="Bra030849.1">
    <property type="protein sequence ID" value="Bra030849.1-P"/>
    <property type="gene ID" value="Bra030849"/>
</dbReference>
<dbReference type="Gene3D" id="2.60.40.420">
    <property type="entry name" value="Cupredoxins - blue copper proteins"/>
    <property type="match status" value="1"/>
</dbReference>
<dbReference type="HOGENOM" id="CLU_1613155_0_0_1"/>
<evidence type="ECO:0000313" key="4">
    <source>
        <dbReference type="Proteomes" id="UP000011750"/>
    </source>
</evidence>
<dbReference type="SUPFAM" id="SSF49503">
    <property type="entry name" value="Cupredoxins"/>
    <property type="match status" value="1"/>
</dbReference>
<reference evidence="3 4" key="2">
    <citation type="journal article" date="2018" name="Hortic Res">
        <title>Improved Brassica rapa reference genome by single-molecule sequencing and chromosome conformation capture technologies.</title>
        <authorList>
            <person name="Zhang L."/>
            <person name="Cai X."/>
            <person name="Wu J."/>
            <person name="Liu M."/>
            <person name="Grob S."/>
            <person name="Cheng F."/>
            <person name="Liang J."/>
            <person name="Cai C."/>
            <person name="Liu Z."/>
            <person name="Liu B."/>
            <person name="Wang F."/>
            <person name="Li S."/>
            <person name="Liu F."/>
            <person name="Li X."/>
            <person name="Cheng L."/>
            <person name="Yang W."/>
            <person name="Li M.H."/>
            <person name="Grossniklaus U."/>
            <person name="Zheng H."/>
            <person name="Wang X."/>
        </authorList>
    </citation>
    <scope>NUCLEOTIDE SEQUENCE [LARGE SCALE GENOMIC DNA]</scope>
    <source>
        <strain evidence="3 4">cv. Chiifu-401-42</strain>
    </source>
</reference>
<evidence type="ECO:0000313" key="3">
    <source>
        <dbReference type="EnsemblPlants" id="Bra030849.1-P"/>
    </source>
</evidence>
<dbReference type="Pfam" id="PF07731">
    <property type="entry name" value="Cu-oxidase_2"/>
    <property type="match status" value="1"/>
</dbReference>
<dbReference type="GO" id="GO:0016491">
    <property type="term" value="F:oxidoreductase activity"/>
    <property type="evidence" value="ECO:0007669"/>
    <property type="project" value="InterPro"/>
</dbReference>
<evidence type="ECO:0000259" key="2">
    <source>
        <dbReference type="Pfam" id="PF07731"/>
    </source>
</evidence>
<reference evidence="3 4" key="1">
    <citation type="journal article" date="2011" name="Nat. Genet.">
        <title>The genome of the mesopolyploid crop species Brassica rapa.</title>
        <authorList>
            <consortium name="Brassica rapa Genome Sequencing Project Consortium"/>
            <person name="Wang X."/>
            <person name="Wang H."/>
            <person name="Wang J."/>
            <person name="Sun R."/>
            <person name="Wu J."/>
            <person name="Liu S."/>
            <person name="Bai Y."/>
            <person name="Mun J.H."/>
            <person name="Bancroft I."/>
            <person name="Cheng F."/>
            <person name="Huang S."/>
            <person name="Li X."/>
            <person name="Hua W."/>
            <person name="Wang J."/>
            <person name="Wang X."/>
            <person name="Freeling M."/>
            <person name="Pires J.C."/>
            <person name="Paterson A.H."/>
            <person name="Chalhoub B."/>
            <person name="Wang B."/>
            <person name="Hayward A."/>
            <person name="Sharpe A.G."/>
            <person name="Park B.S."/>
            <person name="Weisshaar B."/>
            <person name="Liu B."/>
            <person name="Li B."/>
            <person name="Liu B."/>
            <person name="Tong C."/>
            <person name="Song C."/>
            <person name="Duran C."/>
            <person name="Peng C."/>
            <person name="Geng C."/>
            <person name="Koh C."/>
            <person name="Lin C."/>
            <person name="Edwards D."/>
            <person name="Mu D."/>
            <person name="Shen D."/>
            <person name="Soumpourou E."/>
            <person name="Li F."/>
            <person name="Fraser F."/>
            <person name="Conant G."/>
            <person name="Lassalle G."/>
            <person name="King G.J."/>
            <person name="Bonnema G."/>
            <person name="Tang H."/>
            <person name="Wang H."/>
            <person name="Belcram H."/>
            <person name="Zhou H."/>
            <person name="Hirakawa H."/>
            <person name="Abe H."/>
            <person name="Guo H."/>
            <person name="Wang H."/>
            <person name="Jin H."/>
            <person name="Parkin I.A."/>
            <person name="Batley J."/>
            <person name="Kim J.S."/>
            <person name="Just J."/>
            <person name="Li J."/>
            <person name="Xu J."/>
            <person name="Deng J."/>
            <person name="Kim J.A."/>
            <person name="Li J."/>
            <person name="Yu J."/>
            <person name="Meng J."/>
            <person name="Wang J."/>
            <person name="Min J."/>
            <person name="Poulain J."/>
            <person name="Wang J."/>
            <person name="Hatakeyama K."/>
            <person name="Wu K."/>
            <person name="Wang L."/>
            <person name="Fang L."/>
            <person name="Trick M."/>
            <person name="Links M.G."/>
            <person name="Zhao M."/>
            <person name="Jin M."/>
            <person name="Ramchiary N."/>
            <person name="Drou N."/>
            <person name="Berkman P.J."/>
            <person name="Cai Q."/>
            <person name="Huang Q."/>
            <person name="Li R."/>
            <person name="Tabata S."/>
            <person name="Cheng S."/>
            <person name="Zhang S."/>
            <person name="Zhang S."/>
            <person name="Huang S."/>
            <person name="Sato S."/>
            <person name="Sun S."/>
            <person name="Kwon S.J."/>
            <person name="Choi S.R."/>
            <person name="Lee T.H."/>
            <person name="Fan W."/>
            <person name="Zhao X."/>
            <person name="Tan X."/>
            <person name="Xu X."/>
            <person name="Wang Y."/>
            <person name="Qiu Y."/>
            <person name="Yin Y."/>
            <person name="Li Y."/>
            <person name="Du Y."/>
            <person name="Liao Y."/>
            <person name="Lim Y."/>
            <person name="Narusaka Y."/>
            <person name="Wang Y."/>
            <person name="Wang Z."/>
            <person name="Li Z."/>
            <person name="Wang Z."/>
            <person name="Xiong Z."/>
            <person name="Zhang Z."/>
        </authorList>
    </citation>
    <scope>NUCLEOTIDE SEQUENCE [LARGE SCALE GENOMIC DNA]</scope>
    <source>
        <strain evidence="3 4">cv. Chiifu-401-42</strain>
    </source>
</reference>
<dbReference type="Proteomes" id="UP000011750">
    <property type="component" value="Chromosome A08"/>
</dbReference>
<organism evidence="3 4">
    <name type="scientific">Brassica campestris</name>
    <name type="common">Field mustard</name>
    <dbReference type="NCBI Taxonomy" id="3711"/>
    <lineage>
        <taxon>Eukaryota</taxon>
        <taxon>Viridiplantae</taxon>
        <taxon>Streptophyta</taxon>
        <taxon>Embryophyta</taxon>
        <taxon>Tracheophyta</taxon>
        <taxon>Spermatophyta</taxon>
        <taxon>Magnoliopsida</taxon>
        <taxon>eudicotyledons</taxon>
        <taxon>Gunneridae</taxon>
        <taxon>Pentapetalae</taxon>
        <taxon>rosids</taxon>
        <taxon>malvids</taxon>
        <taxon>Brassicales</taxon>
        <taxon>Brassicaceae</taxon>
        <taxon>Brassiceae</taxon>
        <taxon>Brassica</taxon>
    </lineage>
</organism>
<dbReference type="eggNOG" id="KOG1263">
    <property type="taxonomic scope" value="Eukaryota"/>
</dbReference>
<accession>M4EPX8</accession>
<name>M4EPX8_BRACM</name>
<keyword evidence="4" id="KW-1185">Reference proteome</keyword>
<dbReference type="InParanoid" id="M4EPX8"/>
<dbReference type="InterPro" id="IPR008972">
    <property type="entry name" value="Cupredoxin"/>
</dbReference>
<evidence type="ECO:0000256" key="1">
    <source>
        <dbReference type="ARBA" id="ARBA00010609"/>
    </source>
</evidence>
<dbReference type="PANTHER" id="PTHR11709:SF27">
    <property type="entry name" value="OS01G0816700 PROTEIN"/>
    <property type="match status" value="1"/>
</dbReference>
<dbReference type="PANTHER" id="PTHR11709">
    <property type="entry name" value="MULTI-COPPER OXIDASE"/>
    <property type="match status" value="1"/>
</dbReference>